<dbReference type="Pfam" id="PF08643">
    <property type="entry name" value="DUF1776"/>
    <property type="match status" value="1"/>
</dbReference>
<keyword evidence="2" id="KW-0472">Membrane</keyword>
<keyword evidence="2" id="KW-1133">Transmembrane helix</keyword>
<dbReference type="Gene3D" id="3.40.50.720">
    <property type="entry name" value="NAD(P)-binding Rossmann-like Domain"/>
    <property type="match status" value="1"/>
</dbReference>
<evidence type="ECO:0000313" key="3">
    <source>
        <dbReference type="EMBL" id="KAF9939227.1"/>
    </source>
</evidence>
<keyword evidence="4" id="KW-1185">Reference proteome</keyword>
<accession>A0A9P6IPC9</accession>
<dbReference type="SUPFAM" id="SSF51735">
    <property type="entry name" value="NAD(P)-binding Rossmann-fold domains"/>
    <property type="match status" value="1"/>
</dbReference>
<dbReference type="GO" id="GO:0008202">
    <property type="term" value="P:steroid metabolic process"/>
    <property type="evidence" value="ECO:0007669"/>
    <property type="project" value="TreeGrafter"/>
</dbReference>
<gene>
    <name evidence="3" type="ORF">BGZ65_011237</name>
</gene>
<dbReference type="PANTHER" id="PTHR43313:SF1">
    <property type="entry name" value="3BETA-HYDROXYSTEROID DEHYDROGENASE DHS-16"/>
    <property type="match status" value="1"/>
</dbReference>
<evidence type="ECO:0000256" key="1">
    <source>
        <dbReference type="SAM" id="MobiDB-lite"/>
    </source>
</evidence>
<protein>
    <submittedName>
        <fullName evidence="3">Uncharacterized protein</fullName>
    </submittedName>
</protein>
<dbReference type="InterPro" id="IPR013952">
    <property type="entry name" value="DUF1776_fun"/>
</dbReference>
<dbReference type="PANTHER" id="PTHR43313">
    <property type="entry name" value="SHORT-CHAIN DEHYDROGENASE/REDUCTASE FAMILY 9C"/>
    <property type="match status" value="1"/>
</dbReference>
<dbReference type="GO" id="GO:0016491">
    <property type="term" value="F:oxidoreductase activity"/>
    <property type="evidence" value="ECO:0007669"/>
    <property type="project" value="TreeGrafter"/>
</dbReference>
<dbReference type="OrthoDB" id="9876299at2759"/>
<feature type="transmembrane region" description="Helical" evidence="2">
    <location>
        <begin position="98"/>
        <end position="116"/>
    </location>
</feature>
<dbReference type="Proteomes" id="UP000749646">
    <property type="component" value="Unassembled WGS sequence"/>
</dbReference>
<dbReference type="InterPro" id="IPR036291">
    <property type="entry name" value="NAD(P)-bd_dom_sf"/>
</dbReference>
<dbReference type="AlphaFoldDB" id="A0A9P6IPC9"/>
<keyword evidence="2" id="KW-0812">Transmembrane</keyword>
<name>A0A9P6IPC9_9FUNG</name>
<feature type="compositionally biased region" description="Low complexity" evidence="1">
    <location>
        <begin position="1"/>
        <end position="10"/>
    </location>
</feature>
<evidence type="ECO:0000256" key="2">
    <source>
        <dbReference type="SAM" id="Phobius"/>
    </source>
</evidence>
<sequence length="412" mass="44051">MGQSNSTPKNSSPPPTPPPPPAGTAVSSLDGLRNASQWVLSSTNKALGVLGGAIVSVAKPVVASIPVPGRKGSSLPPAPPPSLSSQMVTWIRKNAGKTLLGTLLLGVAVVAGSIAYKSGKAYHRELKKLRVVRGADGSKREVIVITNGASIEGMVLALDLDNRGFIVFVCVPDSSRADEILSWKRADIHPVIVPDLSNETLTGSIESLDVEAWRSCMDANVTGTIQAIQQFLPLLKRTLSLRRPRRSPRLILVTSTITGNIGLPYQSATCASQHAILSIADSLRREVQHWGIDVVCLKKGIFTTGGSRSDKSNKTVDNKPEQPGLACWRVSPLEMLKSMFKQPSTSEALCEATFDVVIATRPETSRAVGFGSLAYSFVGWIAPNRVLDWSIRRTSMARHSSLAINTTAAETF</sequence>
<feature type="compositionally biased region" description="Pro residues" evidence="1">
    <location>
        <begin position="11"/>
        <end position="22"/>
    </location>
</feature>
<feature type="region of interest" description="Disordered" evidence="1">
    <location>
        <begin position="1"/>
        <end position="28"/>
    </location>
</feature>
<dbReference type="EMBL" id="JAAAHW010009548">
    <property type="protein sequence ID" value="KAF9939227.1"/>
    <property type="molecule type" value="Genomic_DNA"/>
</dbReference>
<proteinExistence type="predicted"/>
<comment type="caution">
    <text evidence="3">The sequence shown here is derived from an EMBL/GenBank/DDBJ whole genome shotgun (WGS) entry which is preliminary data.</text>
</comment>
<evidence type="ECO:0000313" key="4">
    <source>
        <dbReference type="Proteomes" id="UP000749646"/>
    </source>
</evidence>
<reference evidence="3" key="1">
    <citation type="journal article" date="2020" name="Fungal Divers.">
        <title>Resolving the Mortierellaceae phylogeny through synthesis of multi-gene phylogenetics and phylogenomics.</title>
        <authorList>
            <person name="Vandepol N."/>
            <person name="Liber J."/>
            <person name="Desiro A."/>
            <person name="Na H."/>
            <person name="Kennedy M."/>
            <person name="Barry K."/>
            <person name="Grigoriev I.V."/>
            <person name="Miller A.N."/>
            <person name="O'Donnell K."/>
            <person name="Stajich J.E."/>
            <person name="Bonito G."/>
        </authorList>
    </citation>
    <scope>NUCLEOTIDE SEQUENCE</scope>
    <source>
        <strain evidence="3">MES-2147</strain>
    </source>
</reference>
<organism evidence="3 4">
    <name type="scientific">Modicella reniformis</name>
    <dbReference type="NCBI Taxonomy" id="1440133"/>
    <lineage>
        <taxon>Eukaryota</taxon>
        <taxon>Fungi</taxon>
        <taxon>Fungi incertae sedis</taxon>
        <taxon>Mucoromycota</taxon>
        <taxon>Mortierellomycotina</taxon>
        <taxon>Mortierellomycetes</taxon>
        <taxon>Mortierellales</taxon>
        <taxon>Mortierellaceae</taxon>
        <taxon>Modicella</taxon>
    </lineage>
</organism>